<dbReference type="RefSeq" id="WP_196420771.1">
    <property type="nucleotide sequence ID" value="NZ_JADQTO010000050.1"/>
</dbReference>
<sequence length="69" mass="7459">MHRNPALALIAYAAATLHARADELRRQPERGSHAVEYAIGIGLGALAVIGLYAAYRNGVTQIVANWVFQ</sequence>
<dbReference type="EMBL" id="JADQTO010000050">
    <property type="protein sequence ID" value="MBG0569003.1"/>
    <property type="molecule type" value="Genomic_DNA"/>
</dbReference>
<dbReference type="AlphaFoldDB" id="A0A931CKF6"/>
<feature type="transmembrane region" description="Helical" evidence="1">
    <location>
        <begin position="37"/>
        <end position="55"/>
    </location>
</feature>
<dbReference type="Proteomes" id="UP000598146">
    <property type="component" value="Unassembled WGS sequence"/>
</dbReference>
<keyword evidence="3" id="KW-1185">Reference proteome</keyword>
<evidence type="ECO:0000256" key="1">
    <source>
        <dbReference type="SAM" id="Phobius"/>
    </source>
</evidence>
<name>A0A931CKF6_9ACTN</name>
<keyword evidence="1" id="KW-0472">Membrane</keyword>
<accession>A0A931CKF6</accession>
<keyword evidence="1" id="KW-0812">Transmembrane</keyword>
<reference evidence="2" key="1">
    <citation type="submission" date="2020-11" db="EMBL/GenBank/DDBJ databases">
        <title>Isolation and identification of active actinomycetes.</title>
        <authorList>
            <person name="Sun X."/>
        </authorList>
    </citation>
    <scope>NUCLEOTIDE SEQUENCE</scope>
    <source>
        <strain evidence="2">NEAU-A11</strain>
    </source>
</reference>
<organism evidence="2 3">
    <name type="scientific">Actinoplanes aureus</name>
    <dbReference type="NCBI Taxonomy" id="2792083"/>
    <lineage>
        <taxon>Bacteria</taxon>
        <taxon>Bacillati</taxon>
        <taxon>Actinomycetota</taxon>
        <taxon>Actinomycetes</taxon>
        <taxon>Micromonosporales</taxon>
        <taxon>Micromonosporaceae</taxon>
        <taxon>Actinoplanes</taxon>
    </lineage>
</organism>
<keyword evidence="1" id="KW-1133">Transmembrane helix</keyword>
<comment type="caution">
    <text evidence="2">The sequence shown here is derived from an EMBL/GenBank/DDBJ whole genome shotgun (WGS) entry which is preliminary data.</text>
</comment>
<proteinExistence type="predicted"/>
<evidence type="ECO:0000313" key="3">
    <source>
        <dbReference type="Proteomes" id="UP000598146"/>
    </source>
</evidence>
<evidence type="ECO:0000313" key="2">
    <source>
        <dbReference type="EMBL" id="MBG0569003.1"/>
    </source>
</evidence>
<gene>
    <name evidence="2" type="ORF">I4J89_47095</name>
</gene>
<protein>
    <submittedName>
        <fullName evidence="2">Uncharacterized protein</fullName>
    </submittedName>
</protein>